<proteinExistence type="predicted"/>
<comment type="caution">
    <text evidence="1">The sequence shown here is derived from an EMBL/GenBank/DDBJ whole genome shotgun (WGS) entry which is preliminary data.</text>
</comment>
<dbReference type="AlphaFoldDB" id="A0A0F8YZ25"/>
<reference evidence="1" key="1">
    <citation type="journal article" date="2015" name="Nature">
        <title>Complex archaea that bridge the gap between prokaryotes and eukaryotes.</title>
        <authorList>
            <person name="Spang A."/>
            <person name="Saw J.H."/>
            <person name="Jorgensen S.L."/>
            <person name="Zaremba-Niedzwiedzka K."/>
            <person name="Martijn J."/>
            <person name="Lind A.E."/>
            <person name="van Eijk R."/>
            <person name="Schleper C."/>
            <person name="Guy L."/>
            <person name="Ettema T.J."/>
        </authorList>
    </citation>
    <scope>NUCLEOTIDE SEQUENCE</scope>
</reference>
<accession>A0A0F8YZ25</accession>
<gene>
    <name evidence="1" type="ORF">LCGC14_2760510</name>
</gene>
<evidence type="ECO:0000313" key="1">
    <source>
        <dbReference type="EMBL" id="KKK86712.1"/>
    </source>
</evidence>
<dbReference type="EMBL" id="LAZR01050724">
    <property type="protein sequence ID" value="KKK86712.1"/>
    <property type="molecule type" value="Genomic_DNA"/>
</dbReference>
<name>A0A0F8YZ25_9ZZZZ</name>
<organism evidence="1">
    <name type="scientific">marine sediment metagenome</name>
    <dbReference type="NCBI Taxonomy" id="412755"/>
    <lineage>
        <taxon>unclassified sequences</taxon>
        <taxon>metagenomes</taxon>
        <taxon>ecological metagenomes</taxon>
    </lineage>
</organism>
<protein>
    <submittedName>
        <fullName evidence="1">Uncharacterized protein</fullName>
    </submittedName>
</protein>
<sequence>MDDYTTKHLQAWADTALHEDERDELVRKMTAYVDRYPEVIQLHTFSWPVIRSVVEELDS</sequence>